<sequence length="354" mass="40391">MPTTFAKFKEEVLALYEAKKNNHELDDLLVNPSPAKLRDYCLVRLSEGLPPEDIEILQKFFDPYKKEKNLEEAIAKYNTGSLKALQKFALNITQDPEDRVVKLLAILVDYQPRPFRYSYDSSTLDEPKDPPPIGEEKSSSLTDKLDAPLIPTGDKEPTSQGSSMISTLTGENKELKDKPEEEKAEELIDDLDVQDDLNEMRQNRENIDRFKYPQSFFTKNKLVLRFSGVALLVFAILTTVHFLTPEECMCWNGEKYIEVDCQSKTQPYQVIGLDKNKLEGFVKITRPDTLGPKDVGRVWYSKINHEVEFFTGPGYHPTEFGRSLKAATMRILDSYAGANAKGDQNKKYGIMQKQ</sequence>
<comment type="caution">
    <text evidence="3">The sequence shown here is derived from an EMBL/GenBank/DDBJ whole genome shotgun (WGS) entry which is preliminary data.</text>
</comment>
<keyword evidence="4" id="KW-1185">Reference proteome</keyword>
<organism evidence="3 4">
    <name type="scientific">Sphingobacterium siyangense</name>
    <dbReference type="NCBI Taxonomy" id="459529"/>
    <lineage>
        <taxon>Bacteria</taxon>
        <taxon>Pseudomonadati</taxon>
        <taxon>Bacteroidota</taxon>
        <taxon>Sphingobacteriia</taxon>
        <taxon>Sphingobacteriales</taxon>
        <taxon>Sphingobacteriaceae</taxon>
        <taxon>Sphingobacterium</taxon>
    </lineage>
</organism>
<gene>
    <name evidence="3" type="ORF">BCY89_13595</name>
</gene>
<dbReference type="Proteomes" id="UP000286402">
    <property type="component" value="Unassembled WGS sequence"/>
</dbReference>
<evidence type="ECO:0000256" key="2">
    <source>
        <dbReference type="SAM" id="Phobius"/>
    </source>
</evidence>
<feature type="compositionally biased region" description="Basic and acidic residues" evidence="1">
    <location>
        <begin position="171"/>
        <end position="181"/>
    </location>
</feature>
<accession>A0A420FK54</accession>
<keyword evidence="2" id="KW-1133">Transmembrane helix</keyword>
<feature type="transmembrane region" description="Helical" evidence="2">
    <location>
        <begin position="222"/>
        <end position="243"/>
    </location>
</feature>
<dbReference type="RefSeq" id="WP_120335526.1">
    <property type="nucleotide sequence ID" value="NZ_MCAQ01000026.1"/>
</dbReference>
<protein>
    <submittedName>
        <fullName evidence="3">Uncharacterized protein</fullName>
    </submittedName>
</protein>
<keyword evidence="2" id="KW-0472">Membrane</keyword>
<name>A0A420FK54_9SPHI</name>
<feature type="region of interest" description="Disordered" evidence="1">
    <location>
        <begin position="119"/>
        <end position="186"/>
    </location>
</feature>
<keyword evidence="2" id="KW-0812">Transmembrane</keyword>
<evidence type="ECO:0000313" key="3">
    <source>
        <dbReference type="EMBL" id="RKF33247.1"/>
    </source>
</evidence>
<evidence type="ECO:0000313" key="4">
    <source>
        <dbReference type="Proteomes" id="UP000286402"/>
    </source>
</evidence>
<evidence type="ECO:0000256" key="1">
    <source>
        <dbReference type="SAM" id="MobiDB-lite"/>
    </source>
</evidence>
<feature type="compositionally biased region" description="Polar residues" evidence="1">
    <location>
        <begin position="158"/>
        <end position="170"/>
    </location>
</feature>
<dbReference type="AlphaFoldDB" id="A0A420FK54"/>
<dbReference type="EMBL" id="MCAQ01000026">
    <property type="protein sequence ID" value="RKF33247.1"/>
    <property type="molecule type" value="Genomic_DNA"/>
</dbReference>
<feature type="compositionally biased region" description="Basic and acidic residues" evidence="1">
    <location>
        <begin position="125"/>
        <end position="146"/>
    </location>
</feature>
<reference evidence="3 4" key="1">
    <citation type="submission" date="2016-07" db="EMBL/GenBank/DDBJ databases">
        <title>Genome analysis of Sphingobacterium siyangense T12B17.</title>
        <authorList>
            <person name="Xu D."/>
            <person name="Su Y."/>
            <person name="Zheng S."/>
        </authorList>
    </citation>
    <scope>NUCLEOTIDE SEQUENCE [LARGE SCALE GENOMIC DNA]</scope>
    <source>
        <strain evidence="3 4">T12B17</strain>
    </source>
</reference>
<proteinExistence type="predicted"/>